<dbReference type="RefSeq" id="XP_037148970.1">
    <property type="nucleotide sequence ID" value="XM_037294923.1"/>
</dbReference>
<reference evidence="4 5" key="1">
    <citation type="journal article" date="2020" name="Genomics">
        <title>Complete, high-quality genomes from long-read metagenomic sequencing of two wolf lichen thalli reveals enigmatic genome architecture.</title>
        <authorList>
            <person name="McKenzie S.K."/>
            <person name="Walston R.F."/>
            <person name="Allen J.L."/>
        </authorList>
    </citation>
    <scope>NUCLEOTIDE SEQUENCE [LARGE SCALE GENOMIC DNA]</scope>
    <source>
        <strain evidence="4">WasteWater1</strain>
    </source>
</reference>
<evidence type="ECO:0000256" key="3">
    <source>
        <dbReference type="SAM" id="MobiDB-lite"/>
    </source>
</evidence>
<feature type="region of interest" description="Disordered" evidence="3">
    <location>
        <begin position="1"/>
        <end position="21"/>
    </location>
</feature>
<dbReference type="Gene3D" id="3.60.20.10">
    <property type="entry name" value="Glutamine Phosphoribosylpyrophosphate, subunit 1, domain 1"/>
    <property type="match status" value="1"/>
</dbReference>
<evidence type="ECO:0000313" key="4">
    <source>
        <dbReference type="EMBL" id="KAF6219535.1"/>
    </source>
</evidence>
<protein>
    <submittedName>
        <fullName evidence="4">Uncharacterized protein</fullName>
    </submittedName>
</protein>
<comment type="caution">
    <text evidence="4">The sequence shown here is derived from an EMBL/GenBank/DDBJ whole genome shotgun (WGS) entry which is preliminary data.</text>
</comment>
<gene>
    <name evidence="4" type="ORF">HO133_004004</name>
</gene>
<keyword evidence="1" id="KW-0808">Transferase</keyword>
<dbReference type="GO" id="GO:0016740">
    <property type="term" value="F:transferase activity"/>
    <property type="evidence" value="ECO:0007669"/>
    <property type="project" value="UniProtKB-KW"/>
</dbReference>
<evidence type="ECO:0000256" key="2">
    <source>
        <dbReference type="ARBA" id="ARBA00022962"/>
    </source>
</evidence>
<dbReference type="SUPFAM" id="SSF56235">
    <property type="entry name" value="N-terminal nucleophile aminohydrolases (Ntn hydrolases)"/>
    <property type="match status" value="1"/>
</dbReference>
<name>A0A8H6C9V4_9LECA</name>
<dbReference type="InterPro" id="IPR029055">
    <property type="entry name" value="Ntn_hydrolases_N"/>
</dbReference>
<keyword evidence="2" id="KW-0315">Glutamine amidotransferase</keyword>
<dbReference type="PANTHER" id="PTHR11907">
    <property type="entry name" value="AMIDOPHOSPHORIBOSYLTRANSFERASE"/>
    <property type="match status" value="1"/>
</dbReference>
<proteinExistence type="predicted"/>
<evidence type="ECO:0000313" key="5">
    <source>
        <dbReference type="Proteomes" id="UP000593566"/>
    </source>
</evidence>
<keyword evidence="5" id="KW-1185">Reference proteome</keyword>
<evidence type="ECO:0000256" key="1">
    <source>
        <dbReference type="ARBA" id="ARBA00022679"/>
    </source>
</evidence>
<dbReference type="EMBL" id="JACCJB010000019">
    <property type="protein sequence ID" value="KAF6219535.1"/>
    <property type="molecule type" value="Genomic_DNA"/>
</dbReference>
<dbReference type="AlphaFoldDB" id="A0A8H6C9V4"/>
<organism evidence="4 5">
    <name type="scientific">Letharia lupina</name>
    <dbReference type="NCBI Taxonomy" id="560253"/>
    <lineage>
        <taxon>Eukaryota</taxon>
        <taxon>Fungi</taxon>
        <taxon>Dikarya</taxon>
        <taxon>Ascomycota</taxon>
        <taxon>Pezizomycotina</taxon>
        <taxon>Lecanoromycetes</taxon>
        <taxon>OSLEUM clade</taxon>
        <taxon>Lecanoromycetidae</taxon>
        <taxon>Lecanorales</taxon>
        <taxon>Lecanorineae</taxon>
        <taxon>Parmeliaceae</taxon>
        <taxon>Letharia</taxon>
    </lineage>
</organism>
<dbReference type="GeneID" id="59332413"/>
<sequence length="149" mass="16509">MSSLQQSSRRRSNTGPARIDGGLLISTASKSSHAELGRALGMYATLLQILAQMQKLRGIRPLVLGSRPSASGQRMDYMMASESVVLRQLGYRRTEIRDVLPGEAVIIPKRLPPVFAQVQEQKAYCPDIFEYCYFARPDAIIDGISVHQS</sequence>
<accession>A0A8H6C9V4</accession>
<dbReference type="Proteomes" id="UP000593566">
    <property type="component" value="Unassembled WGS sequence"/>
</dbReference>